<feature type="non-terminal residue" evidence="1">
    <location>
        <position position="318"/>
    </location>
</feature>
<sequence length="318" mass="36391">AGDTYKAAKDALTAHFSPKKNLTADRYRFFCTKPTSPEEIHDHWITRLRTKGKDCEFENMTLDEAIKLVVTLHIPSDKLQRDIIAKDMDLKTLIDSARALELAQREVTFMKQNILEPVESTPTSPEETHDHWITRLRTKGKDCEFENMTLDEAIKLVVTLHIPSDKLQRDIIAKDMDLKTLIDSARALELAQREVTFMKQNILEPVESTQRPHKGRCKARGATCNKCKKKGHFAVVCQSKPYKAYKPIEQLQEEGGDNEDPRASYKFDQLTWELDQVTTDTKVTKAMSQPSEYNTKVTIRVQDQRLKVQVDSGAESTL</sequence>
<comment type="caution">
    <text evidence="1">The sequence shown here is derived from an EMBL/GenBank/DDBJ whole genome shotgun (WGS) entry which is preliminary data.</text>
</comment>
<keyword evidence="2" id="KW-1185">Reference proteome</keyword>
<evidence type="ECO:0000313" key="2">
    <source>
        <dbReference type="Proteomes" id="UP001152795"/>
    </source>
</evidence>
<name>A0A6S7L0B8_PARCT</name>
<dbReference type="EMBL" id="CACRXK020013876">
    <property type="protein sequence ID" value="CAB4025889.1"/>
    <property type="molecule type" value="Genomic_DNA"/>
</dbReference>
<reference evidence="1" key="1">
    <citation type="submission" date="2020-04" db="EMBL/GenBank/DDBJ databases">
        <authorList>
            <person name="Alioto T."/>
            <person name="Alioto T."/>
            <person name="Gomez Garrido J."/>
        </authorList>
    </citation>
    <scope>NUCLEOTIDE SEQUENCE</scope>
    <source>
        <strain evidence="1">A484AB</strain>
    </source>
</reference>
<proteinExistence type="predicted"/>
<dbReference type="GO" id="GO:0008270">
    <property type="term" value="F:zinc ion binding"/>
    <property type="evidence" value="ECO:0007669"/>
    <property type="project" value="InterPro"/>
</dbReference>
<organism evidence="1 2">
    <name type="scientific">Paramuricea clavata</name>
    <name type="common">Red gorgonian</name>
    <name type="synonym">Violescent sea-whip</name>
    <dbReference type="NCBI Taxonomy" id="317549"/>
    <lineage>
        <taxon>Eukaryota</taxon>
        <taxon>Metazoa</taxon>
        <taxon>Cnidaria</taxon>
        <taxon>Anthozoa</taxon>
        <taxon>Octocorallia</taxon>
        <taxon>Malacalcyonacea</taxon>
        <taxon>Plexauridae</taxon>
        <taxon>Paramuricea</taxon>
    </lineage>
</organism>
<protein>
    <submittedName>
        <fullName evidence="1">PREDICTED: uncharacterized protein K02A2.6-like</fullName>
    </submittedName>
</protein>
<dbReference type="Proteomes" id="UP001152795">
    <property type="component" value="Unassembled WGS sequence"/>
</dbReference>
<gene>
    <name evidence="1" type="ORF">PACLA_8A032530</name>
</gene>
<dbReference type="InterPro" id="IPR036875">
    <property type="entry name" value="Znf_CCHC_sf"/>
</dbReference>
<dbReference type="AlphaFoldDB" id="A0A6S7L0B8"/>
<accession>A0A6S7L0B8</accession>
<dbReference type="PANTHER" id="PTHR33198">
    <property type="entry name" value="ANK_REP_REGION DOMAIN-CONTAINING PROTEIN-RELATED"/>
    <property type="match status" value="1"/>
</dbReference>
<dbReference type="GO" id="GO:0003676">
    <property type="term" value="F:nucleic acid binding"/>
    <property type="evidence" value="ECO:0007669"/>
    <property type="project" value="InterPro"/>
</dbReference>
<dbReference type="SUPFAM" id="SSF57756">
    <property type="entry name" value="Retrovirus zinc finger-like domains"/>
    <property type="match status" value="1"/>
</dbReference>
<evidence type="ECO:0000313" key="1">
    <source>
        <dbReference type="EMBL" id="CAB4025889.1"/>
    </source>
</evidence>